<proteinExistence type="predicted"/>
<gene>
    <name evidence="1" type="ORF">IAD49_02785</name>
</gene>
<dbReference type="EMBL" id="DVML01000017">
    <property type="protein sequence ID" value="HIU22489.1"/>
    <property type="molecule type" value="Genomic_DNA"/>
</dbReference>
<comment type="caution">
    <text evidence="1">The sequence shown here is derived from an EMBL/GenBank/DDBJ whole genome shotgun (WGS) entry which is preliminary data.</text>
</comment>
<evidence type="ECO:0000313" key="1">
    <source>
        <dbReference type="EMBL" id="HIU22489.1"/>
    </source>
</evidence>
<dbReference type="AlphaFoldDB" id="A0A9D1HTY6"/>
<organism evidence="1 2">
    <name type="scientific">Candidatus Fimihabitans intestinipullorum</name>
    <dbReference type="NCBI Taxonomy" id="2840820"/>
    <lineage>
        <taxon>Bacteria</taxon>
        <taxon>Bacillati</taxon>
        <taxon>Mycoplasmatota</taxon>
        <taxon>Mycoplasmatota incertae sedis</taxon>
        <taxon>Candidatus Fimihabitans</taxon>
    </lineage>
</organism>
<reference evidence="1" key="1">
    <citation type="submission" date="2020-10" db="EMBL/GenBank/DDBJ databases">
        <authorList>
            <person name="Gilroy R."/>
        </authorList>
    </citation>
    <scope>NUCLEOTIDE SEQUENCE</scope>
    <source>
        <strain evidence="1">CHK197-8231</strain>
    </source>
</reference>
<protein>
    <submittedName>
        <fullName evidence="1">Uncharacterized protein</fullName>
    </submittedName>
</protein>
<evidence type="ECO:0000313" key="2">
    <source>
        <dbReference type="Proteomes" id="UP000824087"/>
    </source>
</evidence>
<accession>A0A9D1HTY6</accession>
<name>A0A9D1HTY6_9BACT</name>
<dbReference type="Proteomes" id="UP000824087">
    <property type="component" value="Unassembled WGS sequence"/>
</dbReference>
<sequence>MLSLEKVKSELKRYNFDYTHNVLCGHTKSKVKWVLPTGIVNVMAFEQATSYLFGFSTKGINLFPVRGDWMIDDNLFISWEDITNFKMKNGLLENEMLIVTQSMKIEMKINKIIANNSWVKDNINYLKTKNYFNPMQ</sequence>
<reference evidence="1" key="2">
    <citation type="journal article" date="2021" name="PeerJ">
        <title>Extensive microbial diversity within the chicken gut microbiome revealed by metagenomics and culture.</title>
        <authorList>
            <person name="Gilroy R."/>
            <person name="Ravi A."/>
            <person name="Getino M."/>
            <person name="Pursley I."/>
            <person name="Horton D.L."/>
            <person name="Alikhan N.F."/>
            <person name="Baker D."/>
            <person name="Gharbi K."/>
            <person name="Hall N."/>
            <person name="Watson M."/>
            <person name="Adriaenssens E.M."/>
            <person name="Foster-Nyarko E."/>
            <person name="Jarju S."/>
            <person name="Secka A."/>
            <person name="Antonio M."/>
            <person name="Oren A."/>
            <person name="Chaudhuri R.R."/>
            <person name="La Ragione R."/>
            <person name="Hildebrand F."/>
            <person name="Pallen M.J."/>
        </authorList>
    </citation>
    <scope>NUCLEOTIDE SEQUENCE</scope>
    <source>
        <strain evidence="1">CHK197-8231</strain>
    </source>
</reference>